<dbReference type="FunFam" id="3.40.50.720:FF:000084">
    <property type="entry name" value="Short-chain dehydrogenase reductase"/>
    <property type="match status" value="1"/>
</dbReference>
<organism evidence="3 4">
    <name type="scientific">OM182 bacterium</name>
    <dbReference type="NCBI Taxonomy" id="2510334"/>
    <lineage>
        <taxon>Bacteria</taxon>
        <taxon>Pseudomonadati</taxon>
        <taxon>Pseudomonadota</taxon>
        <taxon>Gammaproteobacteria</taxon>
        <taxon>OMG group</taxon>
        <taxon>OM182 clade</taxon>
    </lineage>
</organism>
<dbReference type="Pfam" id="PF13561">
    <property type="entry name" value="adh_short_C2"/>
    <property type="match status" value="1"/>
</dbReference>
<evidence type="ECO:0000313" key="3">
    <source>
        <dbReference type="EMBL" id="RZO74878.1"/>
    </source>
</evidence>
<comment type="caution">
    <text evidence="3">The sequence shown here is derived from an EMBL/GenBank/DDBJ whole genome shotgun (WGS) entry which is preliminary data.</text>
</comment>
<dbReference type="InterPro" id="IPR002347">
    <property type="entry name" value="SDR_fam"/>
</dbReference>
<gene>
    <name evidence="3" type="ORF">EVA69_05140</name>
</gene>
<dbReference type="PRINTS" id="PR00081">
    <property type="entry name" value="GDHRDH"/>
</dbReference>
<proteinExistence type="inferred from homology"/>
<dbReference type="PANTHER" id="PTHR43639:SF1">
    <property type="entry name" value="SHORT-CHAIN DEHYDROGENASE_REDUCTASE FAMILY PROTEIN"/>
    <property type="match status" value="1"/>
</dbReference>
<protein>
    <submittedName>
        <fullName evidence="3">SDR family oxidoreductase</fullName>
    </submittedName>
</protein>
<dbReference type="PRINTS" id="PR00080">
    <property type="entry name" value="SDRFAMILY"/>
</dbReference>
<accession>A0A520RXD6</accession>
<dbReference type="PROSITE" id="PS00061">
    <property type="entry name" value="ADH_SHORT"/>
    <property type="match status" value="1"/>
</dbReference>
<evidence type="ECO:0000313" key="4">
    <source>
        <dbReference type="Proteomes" id="UP000320404"/>
    </source>
</evidence>
<name>A0A520RXD6_9GAMM</name>
<dbReference type="InterPro" id="IPR036291">
    <property type="entry name" value="NAD(P)-bd_dom_sf"/>
</dbReference>
<comment type="similarity">
    <text evidence="1">Belongs to the short-chain dehydrogenases/reductases (SDR) family.</text>
</comment>
<reference evidence="3 4" key="1">
    <citation type="submission" date="2019-02" db="EMBL/GenBank/DDBJ databases">
        <title>Prokaryotic population dynamics and viral predation in marine succession experiment using metagenomics: the confinement effect.</title>
        <authorList>
            <person name="Haro-Moreno J.M."/>
            <person name="Rodriguez-Valera F."/>
            <person name="Lopez-Perez M."/>
        </authorList>
    </citation>
    <scope>NUCLEOTIDE SEQUENCE [LARGE SCALE GENOMIC DNA]</scope>
    <source>
        <strain evidence="3">MED-G158</strain>
    </source>
</reference>
<dbReference type="Proteomes" id="UP000320404">
    <property type="component" value="Unassembled WGS sequence"/>
</dbReference>
<evidence type="ECO:0000256" key="2">
    <source>
        <dbReference type="ARBA" id="ARBA00023002"/>
    </source>
</evidence>
<dbReference type="CDD" id="cd05233">
    <property type="entry name" value="SDR_c"/>
    <property type="match status" value="1"/>
</dbReference>
<dbReference type="AlphaFoldDB" id="A0A520RXD6"/>
<dbReference type="PANTHER" id="PTHR43639">
    <property type="entry name" value="OXIDOREDUCTASE, SHORT-CHAIN DEHYDROGENASE/REDUCTASE FAMILY (AFU_ORTHOLOGUE AFUA_5G02870)"/>
    <property type="match status" value="1"/>
</dbReference>
<dbReference type="EMBL" id="SHAH01000078">
    <property type="protein sequence ID" value="RZO74878.1"/>
    <property type="molecule type" value="Genomic_DNA"/>
</dbReference>
<sequence length="250" mass="26108">MSERPIVVITGSSRGIGAASARLFASQGYGVCINYFRNAEAAESVARDVRAAGVACITVQADVSLETDTLRLFETVDRELGTLTTLVNNAGILLKQSRLLGMDADRINKLFKTNVTSCFICSREAVKRMSTASGGEGGTIVNVSSIAAVLGSPNEYTDYAATKGAIDTFTRGLALEVAGEGIRVNGVRPGIIDTTIHADGGEPGRVQRLGPTVPLGRGGTAEEIAEAIYWLASDKSSYATGTTIDLSGGR</sequence>
<dbReference type="InterPro" id="IPR020904">
    <property type="entry name" value="Sc_DH/Rdtase_CS"/>
</dbReference>
<keyword evidence="2" id="KW-0560">Oxidoreductase</keyword>
<evidence type="ECO:0000256" key="1">
    <source>
        <dbReference type="ARBA" id="ARBA00006484"/>
    </source>
</evidence>
<dbReference type="SUPFAM" id="SSF51735">
    <property type="entry name" value="NAD(P)-binding Rossmann-fold domains"/>
    <property type="match status" value="1"/>
</dbReference>
<dbReference type="Gene3D" id="3.40.50.720">
    <property type="entry name" value="NAD(P)-binding Rossmann-like Domain"/>
    <property type="match status" value="1"/>
</dbReference>
<dbReference type="GO" id="GO:0016491">
    <property type="term" value="F:oxidoreductase activity"/>
    <property type="evidence" value="ECO:0007669"/>
    <property type="project" value="UniProtKB-KW"/>
</dbReference>